<keyword evidence="1" id="KW-0732">Signal</keyword>
<gene>
    <name evidence="3" type="ORF">DTL42_13350</name>
</gene>
<dbReference type="InterPro" id="IPR051099">
    <property type="entry name" value="AGR/TXD"/>
</dbReference>
<dbReference type="PANTHER" id="PTHR15337:SF11">
    <property type="entry name" value="THIOREDOXIN DOMAIN-CONTAINING PROTEIN"/>
    <property type="match status" value="1"/>
</dbReference>
<evidence type="ECO:0000313" key="3">
    <source>
        <dbReference type="EMBL" id="RCS48306.1"/>
    </source>
</evidence>
<reference evidence="3 4" key="1">
    <citation type="submission" date="2018-07" db="EMBL/GenBank/DDBJ databases">
        <title>Comparative genomes isolates from brazilian mangrove.</title>
        <authorList>
            <person name="De Araujo J.E."/>
            <person name="Taketani R.G."/>
            <person name="Silva M.C.P."/>
            <person name="Lourenco M.V."/>
            <person name="Oliveira V.M."/>
            <person name="Andreote F.D."/>
        </authorList>
    </citation>
    <scope>NUCLEOTIDE SEQUENCE [LARGE SCALE GENOMIC DNA]</scope>
    <source>
        <strain evidence="3 4">HEX PRIS-MGV</strain>
    </source>
</reference>
<dbReference type="EMBL" id="QPEX01000025">
    <property type="protein sequence ID" value="RCS48306.1"/>
    <property type="molecule type" value="Genomic_DNA"/>
</dbReference>
<dbReference type="OrthoDB" id="267639at2"/>
<comment type="caution">
    <text evidence="3">The sequence shown here is derived from an EMBL/GenBank/DDBJ whole genome shotgun (WGS) entry which is preliminary data.</text>
</comment>
<name>A0A368KQK2_9BACT</name>
<dbReference type="PANTHER" id="PTHR15337">
    <property type="entry name" value="ANTERIOR GRADIENT PROTEIN-RELATED"/>
    <property type="match status" value="1"/>
</dbReference>
<dbReference type="RefSeq" id="WP_114369235.1">
    <property type="nucleotide sequence ID" value="NZ_QPEX01000025.1"/>
</dbReference>
<dbReference type="Gene3D" id="3.40.30.10">
    <property type="entry name" value="Glutaredoxin"/>
    <property type="match status" value="1"/>
</dbReference>
<dbReference type="PROSITE" id="PS51352">
    <property type="entry name" value="THIOREDOXIN_2"/>
    <property type="match status" value="1"/>
</dbReference>
<dbReference type="AlphaFoldDB" id="A0A368KQK2"/>
<evidence type="ECO:0000313" key="4">
    <source>
        <dbReference type="Proteomes" id="UP000253562"/>
    </source>
</evidence>
<dbReference type="Pfam" id="PF13899">
    <property type="entry name" value="Thioredoxin_7"/>
    <property type="match status" value="1"/>
</dbReference>
<organism evidence="3 4">
    <name type="scientific">Bremerella cremea</name>
    <dbReference type="NCBI Taxonomy" id="1031537"/>
    <lineage>
        <taxon>Bacteria</taxon>
        <taxon>Pseudomonadati</taxon>
        <taxon>Planctomycetota</taxon>
        <taxon>Planctomycetia</taxon>
        <taxon>Pirellulales</taxon>
        <taxon>Pirellulaceae</taxon>
        <taxon>Bremerella</taxon>
    </lineage>
</organism>
<evidence type="ECO:0000256" key="1">
    <source>
        <dbReference type="ARBA" id="ARBA00022729"/>
    </source>
</evidence>
<feature type="domain" description="Thioredoxin" evidence="2">
    <location>
        <begin position="51"/>
        <end position="187"/>
    </location>
</feature>
<accession>A0A368KQK2</accession>
<dbReference type="Proteomes" id="UP000253562">
    <property type="component" value="Unassembled WGS sequence"/>
</dbReference>
<evidence type="ECO:0000259" key="2">
    <source>
        <dbReference type="PROSITE" id="PS51352"/>
    </source>
</evidence>
<proteinExistence type="predicted"/>
<dbReference type="InterPro" id="IPR013766">
    <property type="entry name" value="Thioredoxin_domain"/>
</dbReference>
<sequence>MPGHVSRTIVLPHAAIGDGVRQLPFFPLSIERLMLPYFRKTLVALGFLATLLLAHVSRAEESTSIAWRTNFAAAKAEAKKEGKSLFLFFTGSDWCVVCKRLEAAALHDEQFVNAIEQSFIPVMLDFPTGFELEDALAQQNEALSEKYDVHAFPTLLAIDLEGKIFGQIIGFNGDKPKLLADIQQMNAAGEVLAAITHKGGVDAVDDPQQLAAFLDHVPNSVLGAHWNGLLQQALVKSEQSDPELHKTLLLRQSAIEKQMAADLVQQKIEQMFRSGVSPAEQIKVLETMLTEAEENDEIKKSVYLQYSAMLSHAGRHEESLTWAQKVTNAPWAGQRERYLGLDFQIKQLFRLNRIDEGMALFPELYQASSGEADTPREAWIPGMAAQELFFAGRYQEAAAQTALALAKSKPDSSDQARIYFFGSASLAALATDFELRGEYLLGLANYQQNNAQKALRQAEAAVCFAAAGAQPKAEQTLANIEPLDPEKTPPEIQKQLAQIHKAIPGTQVDALKYLMTLPNAPREKLKEQIEALEN</sequence>
<dbReference type="InterPro" id="IPR036249">
    <property type="entry name" value="Thioredoxin-like_sf"/>
</dbReference>
<protein>
    <submittedName>
        <fullName evidence="3">Thioredoxin family protein</fullName>
    </submittedName>
</protein>
<dbReference type="SUPFAM" id="SSF52833">
    <property type="entry name" value="Thioredoxin-like"/>
    <property type="match status" value="1"/>
</dbReference>